<keyword evidence="1" id="KW-0175">Coiled coil</keyword>
<evidence type="ECO:0000313" key="3">
    <source>
        <dbReference type="Proteomes" id="UP000181790"/>
    </source>
</evidence>
<accession>A0A1S2VE43</accession>
<feature type="coiled-coil region" evidence="1">
    <location>
        <begin position="11"/>
        <end position="59"/>
    </location>
</feature>
<sequence length="112" mass="13107">MVTEVQLVAFVESFEHKVARLADHAERLSERIKDLEEENKRLTRVNREQEKLVKQLQKKQSSAQPHFPNSKDFGKIVINNLADTAASAEFKKRLDEYIREIERCIEHLSNMS</sequence>
<reference evidence="2 3" key="1">
    <citation type="submission" date="2016-10" db="EMBL/GenBank/DDBJ databases">
        <title>Arsenicibacter rosenii gen. nov., sp. nov., an efficient arsenic-methylating bacterium isolated from an arsenic-contaminated paddy soil.</title>
        <authorList>
            <person name="Huang K."/>
        </authorList>
    </citation>
    <scope>NUCLEOTIDE SEQUENCE [LARGE SCALE GENOMIC DNA]</scope>
    <source>
        <strain evidence="2 3">SM-1</strain>
    </source>
</reference>
<evidence type="ECO:0000313" key="2">
    <source>
        <dbReference type="EMBL" id="OIN56545.1"/>
    </source>
</evidence>
<dbReference type="Proteomes" id="UP000181790">
    <property type="component" value="Unassembled WGS sequence"/>
</dbReference>
<name>A0A1S2VE43_9BACT</name>
<comment type="caution">
    <text evidence="2">The sequence shown here is derived from an EMBL/GenBank/DDBJ whole genome shotgun (WGS) entry which is preliminary data.</text>
</comment>
<dbReference type="AlphaFoldDB" id="A0A1S2VE43"/>
<organism evidence="2 3">
    <name type="scientific">Arsenicibacter rosenii</name>
    <dbReference type="NCBI Taxonomy" id="1750698"/>
    <lineage>
        <taxon>Bacteria</taxon>
        <taxon>Pseudomonadati</taxon>
        <taxon>Bacteroidota</taxon>
        <taxon>Cytophagia</taxon>
        <taxon>Cytophagales</taxon>
        <taxon>Spirosomataceae</taxon>
        <taxon>Arsenicibacter</taxon>
    </lineage>
</organism>
<evidence type="ECO:0000256" key="1">
    <source>
        <dbReference type="SAM" id="Coils"/>
    </source>
</evidence>
<keyword evidence="3" id="KW-1185">Reference proteome</keyword>
<dbReference type="OrthoDB" id="1467932at2"/>
<proteinExistence type="predicted"/>
<protein>
    <submittedName>
        <fullName evidence="2">Uncharacterized protein</fullName>
    </submittedName>
</protein>
<dbReference type="EMBL" id="MORL01000021">
    <property type="protein sequence ID" value="OIN56545.1"/>
    <property type="molecule type" value="Genomic_DNA"/>
</dbReference>
<gene>
    <name evidence="2" type="ORF">BLX24_24050</name>
</gene>
<dbReference type="RefSeq" id="WP_071505776.1">
    <property type="nucleotide sequence ID" value="NZ_MORL01000021.1"/>
</dbReference>